<accession>A0ABU5RWY2</accession>
<organism evidence="9 10">
    <name type="scientific">Cyanobium gracile UHCC 0139</name>
    <dbReference type="NCBI Taxonomy" id="3110308"/>
    <lineage>
        <taxon>Bacteria</taxon>
        <taxon>Bacillati</taxon>
        <taxon>Cyanobacteriota</taxon>
        <taxon>Cyanophyceae</taxon>
        <taxon>Synechococcales</taxon>
        <taxon>Prochlorococcaceae</taxon>
        <taxon>Cyanobium</taxon>
    </lineage>
</organism>
<keyword evidence="2" id="KW-1277">Toxin-antitoxin system</keyword>
<evidence type="ECO:0000256" key="3">
    <source>
        <dbReference type="ARBA" id="ARBA00022722"/>
    </source>
</evidence>
<dbReference type="SUPFAM" id="SSF88723">
    <property type="entry name" value="PIN domain-like"/>
    <property type="match status" value="1"/>
</dbReference>
<dbReference type="InterPro" id="IPR029060">
    <property type="entry name" value="PIN-like_dom_sf"/>
</dbReference>
<evidence type="ECO:0000259" key="8">
    <source>
        <dbReference type="Pfam" id="PF01850"/>
    </source>
</evidence>
<evidence type="ECO:0000313" key="9">
    <source>
        <dbReference type="EMBL" id="MEA5392284.1"/>
    </source>
</evidence>
<dbReference type="CDD" id="cd18737">
    <property type="entry name" value="PIN_VapC4-5_FitB-like"/>
    <property type="match status" value="1"/>
</dbReference>
<evidence type="ECO:0000313" key="10">
    <source>
        <dbReference type="Proteomes" id="UP001304461"/>
    </source>
</evidence>
<feature type="domain" description="PIN" evidence="8">
    <location>
        <begin position="9"/>
        <end position="113"/>
    </location>
</feature>
<name>A0ABU5RWY2_9CYAN</name>
<dbReference type="Gene3D" id="3.40.50.1010">
    <property type="entry name" value="5'-nuclease"/>
    <property type="match status" value="1"/>
</dbReference>
<dbReference type="Proteomes" id="UP001304461">
    <property type="component" value="Unassembled WGS sequence"/>
</dbReference>
<sequence length="125" mass="13471">MGPALMGLLLDSNILIDVLLGKDVALQWIQAQPRCSISVITWIEVLVGCGPGESEAVEVWLRGFHCLPLDGAVAREAADCRRALGLKVPDAIILATARCHQLRLATRNSRDFPEALAGVLVPYSL</sequence>
<dbReference type="InterPro" id="IPR002716">
    <property type="entry name" value="PIN_dom"/>
</dbReference>
<dbReference type="InterPro" id="IPR050556">
    <property type="entry name" value="Type_II_TA_system_RNase"/>
</dbReference>
<dbReference type="PANTHER" id="PTHR33653">
    <property type="entry name" value="RIBONUCLEASE VAPC2"/>
    <property type="match status" value="1"/>
</dbReference>
<dbReference type="EMBL" id="JAYGHX010000009">
    <property type="protein sequence ID" value="MEA5392284.1"/>
    <property type="molecule type" value="Genomic_DNA"/>
</dbReference>
<keyword evidence="10" id="KW-1185">Reference proteome</keyword>
<protein>
    <submittedName>
        <fullName evidence="9">Type II toxin-antitoxin system VapC family toxin</fullName>
    </submittedName>
</protein>
<evidence type="ECO:0000256" key="5">
    <source>
        <dbReference type="ARBA" id="ARBA00022801"/>
    </source>
</evidence>
<comment type="cofactor">
    <cofactor evidence="1">
        <name>Mg(2+)</name>
        <dbReference type="ChEBI" id="CHEBI:18420"/>
    </cofactor>
</comment>
<comment type="similarity">
    <text evidence="7">Belongs to the PINc/VapC protein family.</text>
</comment>
<comment type="caution">
    <text evidence="9">The sequence shown here is derived from an EMBL/GenBank/DDBJ whole genome shotgun (WGS) entry which is preliminary data.</text>
</comment>
<keyword evidence="4" id="KW-0479">Metal-binding</keyword>
<keyword evidence="5" id="KW-0378">Hydrolase</keyword>
<evidence type="ECO:0000256" key="2">
    <source>
        <dbReference type="ARBA" id="ARBA00022649"/>
    </source>
</evidence>
<dbReference type="Pfam" id="PF01850">
    <property type="entry name" value="PIN"/>
    <property type="match status" value="1"/>
</dbReference>
<keyword evidence="3" id="KW-0540">Nuclease</keyword>
<evidence type="ECO:0000256" key="6">
    <source>
        <dbReference type="ARBA" id="ARBA00022842"/>
    </source>
</evidence>
<reference evidence="9 10" key="1">
    <citation type="submission" date="2023-12" db="EMBL/GenBank/DDBJ databases">
        <title>Baltic Sea Cyanobacteria.</title>
        <authorList>
            <person name="Delbaje E."/>
            <person name="Fewer D.P."/>
            <person name="Shishido T.K."/>
        </authorList>
    </citation>
    <scope>NUCLEOTIDE SEQUENCE [LARGE SCALE GENOMIC DNA]</scope>
    <source>
        <strain evidence="9 10">UHCC 0139</strain>
    </source>
</reference>
<keyword evidence="6" id="KW-0460">Magnesium</keyword>
<evidence type="ECO:0000256" key="4">
    <source>
        <dbReference type="ARBA" id="ARBA00022723"/>
    </source>
</evidence>
<gene>
    <name evidence="9" type="ORF">VB738_13560</name>
</gene>
<proteinExistence type="inferred from homology"/>
<evidence type="ECO:0000256" key="7">
    <source>
        <dbReference type="ARBA" id="ARBA00038093"/>
    </source>
</evidence>
<dbReference type="PANTHER" id="PTHR33653:SF1">
    <property type="entry name" value="RIBONUCLEASE VAPC2"/>
    <property type="match status" value="1"/>
</dbReference>
<evidence type="ECO:0000256" key="1">
    <source>
        <dbReference type="ARBA" id="ARBA00001946"/>
    </source>
</evidence>
<dbReference type="RefSeq" id="WP_323306240.1">
    <property type="nucleotide sequence ID" value="NZ_JAYGHX010000009.1"/>
</dbReference>